<feature type="repeat" description="PPR" evidence="2">
    <location>
        <begin position="241"/>
        <end position="275"/>
    </location>
</feature>
<keyword evidence="3" id="KW-1133">Transmembrane helix</keyword>
<evidence type="ECO:0000256" key="3">
    <source>
        <dbReference type="SAM" id="Phobius"/>
    </source>
</evidence>
<dbReference type="InterPro" id="IPR002885">
    <property type="entry name" value="PPR_rpt"/>
</dbReference>
<evidence type="ECO:0000313" key="5">
    <source>
        <dbReference type="Proteomes" id="UP000796880"/>
    </source>
</evidence>
<feature type="repeat" description="PPR" evidence="2">
    <location>
        <begin position="308"/>
        <end position="342"/>
    </location>
</feature>
<dbReference type="Gene3D" id="1.25.40.10">
    <property type="entry name" value="Tetratricopeptide repeat domain"/>
    <property type="match status" value="5"/>
</dbReference>
<name>A0A8K0GYB1_9ROSA</name>
<protein>
    <recommendedName>
        <fullName evidence="6">Pentatricopeptide repeat-containing protein</fullName>
    </recommendedName>
</protein>
<keyword evidence="3" id="KW-0812">Transmembrane</keyword>
<dbReference type="NCBIfam" id="TIGR00756">
    <property type="entry name" value="PPR"/>
    <property type="match status" value="6"/>
</dbReference>
<dbReference type="Pfam" id="PF13041">
    <property type="entry name" value="PPR_2"/>
    <property type="match status" value="3"/>
</dbReference>
<dbReference type="InterPro" id="IPR011990">
    <property type="entry name" value="TPR-like_helical_dom_sf"/>
</dbReference>
<feature type="repeat" description="PPR" evidence="2">
    <location>
        <begin position="136"/>
        <end position="170"/>
    </location>
</feature>
<sequence>MAFYHMVDVLTRITERYETVKGIILELEKLGCVPKAQTFLILLRVFWHGGMNDMVFEAFELMRNYGFEPNTFAQNAIMDILFKIHRVDAAVGVLKEIQFPNFLTFSIALCNLCNLKDLFLIGDTFRMMLKMGYYPNVEIFEMVLNSFCKMGKLMEAYQVLGLIIASGVPLTVNVWSILIDGFCRIGRLDIAINLLEKMVEIGFSPTVVIYTTLIKGFLKSHMVNDAFDILRTMESRGHTPDLVLHNVLIDCLAKVGRHDDAIKVFVGLVKQKIVPDSYTFCSLLSAICMSRKFSLLPKLVRGHLKEADLKLYNSLINYSCKAGFPSFALKLYDDMVDRGLTPDKYTFAGLLSGLCGARKIALAIDVYHGIVRTYPDQDPHVHTVVIHWLVKVGVFHAAVRLFREAVAGGYPLDVASYTVAIHGLFKGCRTAEACSLFNQMKNLGLAPNAYTYNVMLSGFFKERDVKMVKEMLQEMIDARMKLNCYNSFMLFNLLHRSDQFISIIGLLVEMRDLELIPAKANVLLFNQLGQGVHLEDESHSTWMCYFGNELLFDTSGSEDLSDVAASVG</sequence>
<comment type="caution">
    <text evidence="4">The sequence shown here is derived from an EMBL/GenBank/DDBJ whole genome shotgun (WGS) entry which is preliminary data.</text>
</comment>
<dbReference type="PROSITE" id="PS51375">
    <property type="entry name" value="PPR"/>
    <property type="match status" value="7"/>
</dbReference>
<gene>
    <name evidence="4" type="ORF">FNV43_RR15374</name>
</gene>
<dbReference type="PANTHER" id="PTHR45613:SF9">
    <property type="entry name" value="MITOCHONDRIAL GROUP I INTRON SPLICING FACTOR CCM1"/>
    <property type="match status" value="1"/>
</dbReference>
<accession>A0A8K0GYB1</accession>
<evidence type="ECO:0000313" key="4">
    <source>
        <dbReference type="EMBL" id="KAF3441460.1"/>
    </source>
</evidence>
<feature type="repeat" description="PPR" evidence="2">
    <location>
        <begin position="448"/>
        <end position="482"/>
    </location>
</feature>
<feature type="repeat" description="PPR" evidence="2">
    <location>
        <begin position="206"/>
        <end position="240"/>
    </location>
</feature>
<organism evidence="4 5">
    <name type="scientific">Rhamnella rubrinervis</name>
    <dbReference type="NCBI Taxonomy" id="2594499"/>
    <lineage>
        <taxon>Eukaryota</taxon>
        <taxon>Viridiplantae</taxon>
        <taxon>Streptophyta</taxon>
        <taxon>Embryophyta</taxon>
        <taxon>Tracheophyta</taxon>
        <taxon>Spermatophyta</taxon>
        <taxon>Magnoliopsida</taxon>
        <taxon>eudicotyledons</taxon>
        <taxon>Gunneridae</taxon>
        <taxon>Pentapetalae</taxon>
        <taxon>rosids</taxon>
        <taxon>fabids</taxon>
        <taxon>Rosales</taxon>
        <taxon>Rhamnaceae</taxon>
        <taxon>rhamnoid group</taxon>
        <taxon>Rhamneae</taxon>
        <taxon>Rhamnella</taxon>
    </lineage>
</organism>
<keyword evidence="5" id="KW-1185">Reference proteome</keyword>
<keyword evidence="1" id="KW-0677">Repeat</keyword>
<dbReference type="AlphaFoldDB" id="A0A8K0GYB1"/>
<keyword evidence="3" id="KW-0472">Membrane</keyword>
<reference evidence="4" key="1">
    <citation type="submission" date="2020-03" db="EMBL/GenBank/DDBJ databases">
        <title>A high-quality chromosome-level genome assembly of a woody plant with both climbing and erect habits, Rhamnella rubrinervis.</title>
        <authorList>
            <person name="Lu Z."/>
            <person name="Yang Y."/>
            <person name="Zhu X."/>
            <person name="Sun Y."/>
        </authorList>
    </citation>
    <scope>NUCLEOTIDE SEQUENCE</scope>
    <source>
        <strain evidence="4">BYM</strain>
        <tissue evidence="4">Leaf</tissue>
    </source>
</reference>
<feature type="transmembrane region" description="Helical" evidence="3">
    <location>
        <begin position="159"/>
        <end position="178"/>
    </location>
</feature>
<feature type="repeat" description="PPR" evidence="2">
    <location>
        <begin position="413"/>
        <end position="447"/>
    </location>
</feature>
<feature type="repeat" description="PPR" evidence="2">
    <location>
        <begin position="171"/>
        <end position="205"/>
    </location>
</feature>
<dbReference type="Pfam" id="PF12854">
    <property type="entry name" value="PPR_1"/>
    <property type="match status" value="2"/>
</dbReference>
<evidence type="ECO:0000256" key="2">
    <source>
        <dbReference type="PROSITE-ProRule" id="PRU00708"/>
    </source>
</evidence>
<proteinExistence type="predicted"/>
<dbReference type="EMBL" id="VOIH02000007">
    <property type="protein sequence ID" value="KAF3441460.1"/>
    <property type="molecule type" value="Genomic_DNA"/>
</dbReference>
<dbReference type="PANTHER" id="PTHR45613">
    <property type="entry name" value="PENTATRICOPEPTIDE REPEAT-CONTAINING PROTEIN"/>
    <property type="match status" value="1"/>
</dbReference>
<evidence type="ECO:0000256" key="1">
    <source>
        <dbReference type="ARBA" id="ARBA00022737"/>
    </source>
</evidence>
<dbReference type="Proteomes" id="UP000796880">
    <property type="component" value="Unassembled WGS sequence"/>
</dbReference>
<dbReference type="OrthoDB" id="185373at2759"/>
<evidence type="ECO:0008006" key="6">
    <source>
        <dbReference type="Google" id="ProtNLM"/>
    </source>
</evidence>